<organism evidence="1">
    <name type="scientific">Anopheles coluzzii</name>
    <name type="common">African malaria mosquito</name>
    <dbReference type="NCBI Taxonomy" id="1518534"/>
    <lineage>
        <taxon>Eukaryota</taxon>
        <taxon>Metazoa</taxon>
        <taxon>Ecdysozoa</taxon>
        <taxon>Arthropoda</taxon>
        <taxon>Hexapoda</taxon>
        <taxon>Insecta</taxon>
        <taxon>Pterygota</taxon>
        <taxon>Neoptera</taxon>
        <taxon>Endopterygota</taxon>
        <taxon>Diptera</taxon>
        <taxon>Nematocera</taxon>
        <taxon>Culicoidea</taxon>
        <taxon>Culicidae</taxon>
        <taxon>Anophelinae</taxon>
        <taxon>Anopheles</taxon>
    </lineage>
</organism>
<accession>A0A8W7P6J1</accession>
<dbReference type="AlphaFoldDB" id="A0A8W7P6J1"/>
<evidence type="ECO:0000313" key="1">
    <source>
        <dbReference type="EnsemblMetazoa" id="ACOM026772-PA.1"/>
    </source>
</evidence>
<reference evidence="1" key="1">
    <citation type="submission" date="2022-08" db="UniProtKB">
        <authorList>
            <consortium name="EnsemblMetazoa"/>
        </authorList>
    </citation>
    <scope>IDENTIFICATION</scope>
</reference>
<dbReference type="Proteomes" id="UP000075882">
    <property type="component" value="Unassembled WGS sequence"/>
</dbReference>
<proteinExistence type="predicted"/>
<name>A0A8W7P6J1_ANOCL</name>
<sequence length="157" mass="16484">MYSPLGAATAFSALPKLNHFPMPVLGLGGLASVTRTWCGSGCISPWLSFSFSSSTGVFPTADTGDPLLAVAVAGALGLYGRTPCITGHEQLRFSRTQNELGTFVRNNIANSGQWRRPSWIAGGTGGGVGRLSLCTRNPFSSAVYCTWMTSPLGASYE</sequence>
<protein>
    <submittedName>
        <fullName evidence="1">Uncharacterized protein</fullName>
    </submittedName>
</protein>
<dbReference type="EnsemblMetazoa" id="ACOM026772-RA">
    <property type="protein sequence ID" value="ACOM026772-PA.1"/>
    <property type="gene ID" value="ACOM026772"/>
</dbReference>